<gene>
    <name evidence="1" type="ORF">L6164_008863</name>
</gene>
<protein>
    <submittedName>
        <fullName evidence="1">Uncharacterized protein</fullName>
    </submittedName>
</protein>
<organism evidence="1 2">
    <name type="scientific">Bauhinia variegata</name>
    <name type="common">Purple orchid tree</name>
    <name type="synonym">Phanera variegata</name>
    <dbReference type="NCBI Taxonomy" id="167791"/>
    <lineage>
        <taxon>Eukaryota</taxon>
        <taxon>Viridiplantae</taxon>
        <taxon>Streptophyta</taxon>
        <taxon>Embryophyta</taxon>
        <taxon>Tracheophyta</taxon>
        <taxon>Spermatophyta</taxon>
        <taxon>Magnoliopsida</taxon>
        <taxon>eudicotyledons</taxon>
        <taxon>Gunneridae</taxon>
        <taxon>Pentapetalae</taxon>
        <taxon>rosids</taxon>
        <taxon>fabids</taxon>
        <taxon>Fabales</taxon>
        <taxon>Fabaceae</taxon>
        <taxon>Cercidoideae</taxon>
        <taxon>Cercideae</taxon>
        <taxon>Bauhiniinae</taxon>
        <taxon>Bauhinia</taxon>
    </lineage>
</organism>
<evidence type="ECO:0000313" key="2">
    <source>
        <dbReference type="Proteomes" id="UP000828941"/>
    </source>
</evidence>
<dbReference type="EMBL" id="CM039429">
    <property type="protein sequence ID" value="KAI4348102.1"/>
    <property type="molecule type" value="Genomic_DNA"/>
</dbReference>
<evidence type="ECO:0000313" key="1">
    <source>
        <dbReference type="EMBL" id="KAI4348102.1"/>
    </source>
</evidence>
<dbReference type="Proteomes" id="UP000828941">
    <property type="component" value="Chromosome 4"/>
</dbReference>
<accession>A0ACB9PH36</accession>
<proteinExistence type="predicted"/>
<comment type="caution">
    <text evidence="1">The sequence shown here is derived from an EMBL/GenBank/DDBJ whole genome shotgun (WGS) entry which is preliminary data.</text>
</comment>
<sequence length="76" mass="8721">MRGGSLADKSSLHHRGVMEGSLAPRAISAMAFMNWTMPVASLMVRFMRRAKIKPPHLRRVTCYIHKPMHVIMSFRK</sequence>
<keyword evidence="2" id="KW-1185">Reference proteome</keyword>
<reference evidence="1 2" key="1">
    <citation type="journal article" date="2022" name="DNA Res.">
        <title>Chromosomal-level genome assembly of the orchid tree Bauhinia variegata (Leguminosae; Cercidoideae) supports the allotetraploid origin hypothesis of Bauhinia.</title>
        <authorList>
            <person name="Zhong Y."/>
            <person name="Chen Y."/>
            <person name="Zheng D."/>
            <person name="Pang J."/>
            <person name="Liu Y."/>
            <person name="Luo S."/>
            <person name="Meng S."/>
            <person name="Qian L."/>
            <person name="Wei D."/>
            <person name="Dai S."/>
            <person name="Zhou R."/>
        </authorList>
    </citation>
    <scope>NUCLEOTIDE SEQUENCE [LARGE SCALE GENOMIC DNA]</scope>
    <source>
        <strain evidence="1">BV-YZ2020</strain>
    </source>
</reference>
<name>A0ACB9PH36_BAUVA</name>